<keyword evidence="3" id="KW-1185">Reference proteome</keyword>
<dbReference type="Pfam" id="PF12571">
    <property type="entry name" value="Phage_tail_fib"/>
    <property type="match status" value="1"/>
</dbReference>
<accession>A0A7W6RED7</accession>
<dbReference type="EMBL" id="JACIGK010000018">
    <property type="protein sequence ID" value="MBB4266887.1"/>
    <property type="molecule type" value="Genomic_DNA"/>
</dbReference>
<evidence type="ECO:0000313" key="2">
    <source>
        <dbReference type="EMBL" id="MBB4266887.1"/>
    </source>
</evidence>
<organism evidence="2 3">
    <name type="scientific">Roseospira visakhapatnamensis</name>
    <dbReference type="NCBI Taxonomy" id="390880"/>
    <lineage>
        <taxon>Bacteria</taxon>
        <taxon>Pseudomonadati</taxon>
        <taxon>Pseudomonadota</taxon>
        <taxon>Alphaproteobacteria</taxon>
        <taxon>Rhodospirillales</taxon>
        <taxon>Rhodospirillaceae</taxon>
        <taxon>Roseospira</taxon>
    </lineage>
</organism>
<dbReference type="RefSeq" id="WP_184045737.1">
    <property type="nucleotide sequence ID" value="NZ_JACIGK010000018.1"/>
</dbReference>
<evidence type="ECO:0000259" key="1">
    <source>
        <dbReference type="Pfam" id="PF12571"/>
    </source>
</evidence>
<sequence length="117" mass="12782">MITHGYYQSLARLQQGDLTARITRVGFGSDGTADAEDDTALSADAVLKDIDTVEVDPANPRVLRFRWSLAMSEANGLLIREIGLFTTDGLMVARKARASAIEKAPDMTLGDWFALEH</sequence>
<protein>
    <submittedName>
        <fullName evidence="2">Phage-related tail fiber protein</fullName>
    </submittedName>
</protein>
<name>A0A7W6RED7_9PROT</name>
<gene>
    <name evidence="2" type="ORF">GGD89_002523</name>
</gene>
<feature type="domain" description="Phage tail fibre protein N-terminal" evidence="1">
    <location>
        <begin position="2"/>
        <end position="93"/>
    </location>
</feature>
<dbReference type="AlphaFoldDB" id="A0A7W6RED7"/>
<comment type="caution">
    <text evidence="2">The sequence shown here is derived from an EMBL/GenBank/DDBJ whole genome shotgun (WGS) entry which is preliminary data.</text>
</comment>
<dbReference type="InterPro" id="IPR022225">
    <property type="entry name" value="Phage_tail_fibre_N"/>
</dbReference>
<evidence type="ECO:0000313" key="3">
    <source>
        <dbReference type="Proteomes" id="UP000554286"/>
    </source>
</evidence>
<reference evidence="2 3" key="1">
    <citation type="submission" date="2020-08" db="EMBL/GenBank/DDBJ databases">
        <title>Genome sequencing of Purple Non-Sulfur Bacteria from various extreme environments.</title>
        <authorList>
            <person name="Mayer M."/>
        </authorList>
    </citation>
    <scope>NUCLEOTIDE SEQUENCE [LARGE SCALE GENOMIC DNA]</scope>
    <source>
        <strain evidence="2 3">JA131</strain>
    </source>
</reference>
<dbReference type="Proteomes" id="UP000554286">
    <property type="component" value="Unassembled WGS sequence"/>
</dbReference>
<proteinExistence type="predicted"/>